<dbReference type="EMBL" id="CP000830">
    <property type="protein sequence ID" value="ABV93266.1"/>
    <property type="molecule type" value="Genomic_DNA"/>
</dbReference>
<evidence type="ECO:0000313" key="3">
    <source>
        <dbReference type="EMBL" id="ABV93266.1"/>
    </source>
</evidence>
<evidence type="ECO:0000256" key="1">
    <source>
        <dbReference type="SAM" id="Phobius"/>
    </source>
</evidence>
<reference evidence="4" key="1">
    <citation type="journal article" date="2010" name="ISME J.">
        <title>The complete genome sequence of the algal symbiont Dinoroseobacter shibae: a hitchhiker's guide to life in the sea.</title>
        <authorList>
            <person name="Wagner-Dobler I."/>
            <person name="Ballhausen B."/>
            <person name="Berger M."/>
            <person name="Brinkhoff T."/>
            <person name="Buchholz I."/>
            <person name="Bunk B."/>
            <person name="Cypionka H."/>
            <person name="Daniel R."/>
            <person name="Drepper T."/>
            <person name="Gerdts G."/>
            <person name="Hahnke S."/>
            <person name="Han C."/>
            <person name="Jahn D."/>
            <person name="Kalhoefer D."/>
            <person name="Kiss H."/>
            <person name="Klenk H.P."/>
            <person name="Kyrpides N."/>
            <person name="Liebl W."/>
            <person name="Liesegang H."/>
            <person name="Meincke L."/>
            <person name="Pati A."/>
            <person name="Petersen J."/>
            <person name="Piekarski T."/>
            <person name="Pommerenke C."/>
            <person name="Pradella S."/>
            <person name="Pukall R."/>
            <person name="Rabus R."/>
            <person name="Stackebrandt E."/>
            <person name="Thole S."/>
            <person name="Thompson L."/>
            <person name="Tielen P."/>
            <person name="Tomasch J."/>
            <person name="von Jan M."/>
            <person name="Wanphrut N."/>
            <person name="Wichels A."/>
            <person name="Zech H."/>
            <person name="Simon M."/>
        </authorList>
    </citation>
    <scope>NUCLEOTIDE SEQUENCE [LARGE SCALE GENOMIC DNA]</scope>
    <source>
        <strain evidence="4">DSM 16493 / NCIMB 14021 / DFL 12</strain>
    </source>
</reference>
<dbReference type="HOGENOM" id="CLU_1432471_0_0_5"/>
<name>A8LK67_DINSH</name>
<dbReference type="AlphaFoldDB" id="A8LK67"/>
<keyword evidence="2" id="KW-0732">Signal</keyword>
<dbReference type="Proteomes" id="UP000006833">
    <property type="component" value="Chromosome"/>
</dbReference>
<feature type="signal peptide" evidence="2">
    <location>
        <begin position="1"/>
        <end position="19"/>
    </location>
</feature>
<proteinExistence type="predicted"/>
<keyword evidence="4" id="KW-1185">Reference proteome</keyword>
<accession>A8LK67</accession>
<keyword evidence="1" id="KW-0472">Membrane</keyword>
<organism evidence="3 4">
    <name type="scientific">Dinoroseobacter shibae (strain DSM 16493 / NCIMB 14021 / DFL 12)</name>
    <dbReference type="NCBI Taxonomy" id="398580"/>
    <lineage>
        <taxon>Bacteria</taxon>
        <taxon>Pseudomonadati</taxon>
        <taxon>Pseudomonadota</taxon>
        <taxon>Alphaproteobacteria</taxon>
        <taxon>Rhodobacterales</taxon>
        <taxon>Roseobacteraceae</taxon>
        <taxon>Dinoroseobacter</taxon>
    </lineage>
</organism>
<dbReference type="RefSeq" id="WP_012178196.1">
    <property type="nucleotide sequence ID" value="NC_009952.1"/>
</dbReference>
<gene>
    <name evidence="3" type="ordered locus">Dshi_1524</name>
</gene>
<protein>
    <recommendedName>
        <fullName evidence="5">PEP-CTERM protein-sorting domain-containing protein</fullName>
    </recommendedName>
</protein>
<keyword evidence="1" id="KW-0812">Transmembrane</keyword>
<keyword evidence="1" id="KW-1133">Transmembrane helix</keyword>
<feature type="chain" id="PRO_5002723309" description="PEP-CTERM protein-sorting domain-containing protein" evidence="2">
    <location>
        <begin position="20"/>
        <end position="189"/>
    </location>
</feature>
<evidence type="ECO:0000256" key="2">
    <source>
        <dbReference type="SAM" id="SignalP"/>
    </source>
</evidence>
<feature type="transmembrane region" description="Helical" evidence="1">
    <location>
        <begin position="167"/>
        <end position="184"/>
    </location>
</feature>
<sequence length="189" mass="19582">MKLLTSALCALALAGPVAAASVDFEGLATSLNGQSLVVDGFTFNTTAPAEVRIFNDTPNPRTTYVLSCVPGDCQNALEVVFPNATSQFSMNIVSDEGGSASSLMLSFTTAAGIVTDTFTGFDSVSNTKDFYTIAGLDKATSVWLTPVNEPSGFGYDDMRIDTAAVPLPMPALLLLGGLGALGAAKRRRG</sequence>
<evidence type="ECO:0008006" key="5">
    <source>
        <dbReference type="Google" id="ProtNLM"/>
    </source>
</evidence>
<evidence type="ECO:0000313" key="4">
    <source>
        <dbReference type="Proteomes" id="UP000006833"/>
    </source>
</evidence>
<dbReference type="KEGG" id="dsh:Dshi_1524"/>